<evidence type="ECO:0000313" key="2">
    <source>
        <dbReference type="EMBL" id="KAL2348271.1"/>
    </source>
</evidence>
<name>A0ABD1NK24_9FABA</name>
<protein>
    <submittedName>
        <fullName evidence="2">Uncharacterized protein</fullName>
    </submittedName>
</protein>
<keyword evidence="3" id="KW-1185">Reference proteome</keyword>
<proteinExistence type="predicted"/>
<evidence type="ECO:0000256" key="1">
    <source>
        <dbReference type="SAM" id="MobiDB-lite"/>
    </source>
</evidence>
<feature type="compositionally biased region" description="Polar residues" evidence="1">
    <location>
        <begin position="140"/>
        <end position="152"/>
    </location>
</feature>
<dbReference type="Proteomes" id="UP001603857">
    <property type="component" value="Unassembled WGS sequence"/>
</dbReference>
<reference evidence="2 3" key="1">
    <citation type="submission" date="2024-08" db="EMBL/GenBank/DDBJ databases">
        <title>Insights into the chromosomal genome structure of Flemingia macrophylla.</title>
        <authorList>
            <person name="Ding Y."/>
            <person name="Zhao Y."/>
            <person name="Bi W."/>
            <person name="Wu M."/>
            <person name="Zhao G."/>
            <person name="Gong Y."/>
            <person name="Li W."/>
            <person name="Zhang P."/>
        </authorList>
    </citation>
    <scope>NUCLEOTIDE SEQUENCE [LARGE SCALE GENOMIC DNA]</scope>
    <source>
        <strain evidence="2">DYQJB</strain>
        <tissue evidence="2">Leaf</tissue>
    </source>
</reference>
<sequence>MEKDLALRANLDGTELLIYPSSILPKNSQHGDDVKIVDKIPTFDLNAYPEDADDMKIVEKIPGLDLNAYPQDEDCMEIVYENPETGGKGGSRDRVLVVGSGSVKVEHANVEVPSTSLPIAPNSTILDQNDWKDGAGNGGSQFVPTTRTELAR</sequence>
<dbReference type="AlphaFoldDB" id="A0ABD1NK24"/>
<gene>
    <name evidence="2" type="ORF">Fmac_002271</name>
</gene>
<dbReference type="EMBL" id="JBGMDY010000001">
    <property type="protein sequence ID" value="KAL2348271.1"/>
    <property type="molecule type" value="Genomic_DNA"/>
</dbReference>
<accession>A0ABD1NK24</accession>
<comment type="caution">
    <text evidence="2">The sequence shown here is derived from an EMBL/GenBank/DDBJ whole genome shotgun (WGS) entry which is preliminary data.</text>
</comment>
<feature type="region of interest" description="Disordered" evidence="1">
    <location>
        <begin position="129"/>
        <end position="152"/>
    </location>
</feature>
<organism evidence="2 3">
    <name type="scientific">Flemingia macrophylla</name>
    <dbReference type="NCBI Taxonomy" id="520843"/>
    <lineage>
        <taxon>Eukaryota</taxon>
        <taxon>Viridiplantae</taxon>
        <taxon>Streptophyta</taxon>
        <taxon>Embryophyta</taxon>
        <taxon>Tracheophyta</taxon>
        <taxon>Spermatophyta</taxon>
        <taxon>Magnoliopsida</taxon>
        <taxon>eudicotyledons</taxon>
        <taxon>Gunneridae</taxon>
        <taxon>Pentapetalae</taxon>
        <taxon>rosids</taxon>
        <taxon>fabids</taxon>
        <taxon>Fabales</taxon>
        <taxon>Fabaceae</taxon>
        <taxon>Papilionoideae</taxon>
        <taxon>50 kb inversion clade</taxon>
        <taxon>NPAAA clade</taxon>
        <taxon>indigoferoid/millettioid clade</taxon>
        <taxon>Phaseoleae</taxon>
        <taxon>Flemingia</taxon>
    </lineage>
</organism>
<evidence type="ECO:0000313" key="3">
    <source>
        <dbReference type="Proteomes" id="UP001603857"/>
    </source>
</evidence>